<dbReference type="GO" id="GO:0016491">
    <property type="term" value="F:oxidoreductase activity"/>
    <property type="evidence" value="ECO:0007669"/>
    <property type="project" value="UniProtKB-KW"/>
</dbReference>
<dbReference type="InterPro" id="IPR044861">
    <property type="entry name" value="IPNS-like_FE2OG_OXY"/>
</dbReference>
<dbReference type="Proteomes" id="UP001187192">
    <property type="component" value="Unassembled WGS sequence"/>
</dbReference>
<keyword evidence="4 5" id="KW-0408">Iron</keyword>
<evidence type="ECO:0000256" key="4">
    <source>
        <dbReference type="ARBA" id="ARBA00023004"/>
    </source>
</evidence>
<evidence type="ECO:0000256" key="1">
    <source>
        <dbReference type="ARBA" id="ARBA00008056"/>
    </source>
</evidence>
<name>A0AA88DQC0_FICCA</name>
<evidence type="ECO:0000256" key="2">
    <source>
        <dbReference type="ARBA" id="ARBA00022723"/>
    </source>
</evidence>
<dbReference type="InterPro" id="IPR005123">
    <property type="entry name" value="Oxoglu/Fe-dep_dioxygenase_dom"/>
</dbReference>
<dbReference type="FunFam" id="2.60.120.330:FF:000079">
    <property type="entry name" value="Protein SRG1"/>
    <property type="match status" value="1"/>
</dbReference>
<organism evidence="7 8">
    <name type="scientific">Ficus carica</name>
    <name type="common">Common fig</name>
    <dbReference type="NCBI Taxonomy" id="3494"/>
    <lineage>
        <taxon>Eukaryota</taxon>
        <taxon>Viridiplantae</taxon>
        <taxon>Streptophyta</taxon>
        <taxon>Embryophyta</taxon>
        <taxon>Tracheophyta</taxon>
        <taxon>Spermatophyta</taxon>
        <taxon>Magnoliopsida</taxon>
        <taxon>eudicotyledons</taxon>
        <taxon>Gunneridae</taxon>
        <taxon>Pentapetalae</taxon>
        <taxon>rosids</taxon>
        <taxon>fabids</taxon>
        <taxon>Rosales</taxon>
        <taxon>Moraceae</taxon>
        <taxon>Ficeae</taxon>
        <taxon>Ficus</taxon>
    </lineage>
</organism>
<comment type="caution">
    <text evidence="7">The sequence shown here is derived from an EMBL/GenBank/DDBJ whole genome shotgun (WGS) entry which is preliminary data.</text>
</comment>
<evidence type="ECO:0000259" key="6">
    <source>
        <dbReference type="PROSITE" id="PS51471"/>
    </source>
</evidence>
<dbReference type="PANTHER" id="PTHR47991">
    <property type="entry name" value="OXOGLUTARATE/IRON-DEPENDENT DIOXYGENASE"/>
    <property type="match status" value="1"/>
</dbReference>
<dbReference type="Pfam" id="PF03171">
    <property type="entry name" value="2OG-FeII_Oxy"/>
    <property type="match status" value="1"/>
</dbReference>
<dbReference type="Gene3D" id="2.60.120.330">
    <property type="entry name" value="B-lactam Antibiotic, Isopenicillin N Synthase, Chain"/>
    <property type="match status" value="1"/>
</dbReference>
<reference evidence="7" key="1">
    <citation type="submission" date="2023-07" db="EMBL/GenBank/DDBJ databases">
        <title>draft genome sequence of fig (Ficus carica).</title>
        <authorList>
            <person name="Takahashi T."/>
            <person name="Nishimura K."/>
        </authorList>
    </citation>
    <scope>NUCLEOTIDE SEQUENCE</scope>
</reference>
<sequence>MDSITKPDDEIPTFAPSLQVPSIQEMVIKDPLGVPERYIRRNEEELMKLDLVCKEWGYFPGNVVVNHGVAREVMQGMKDASVRFFELLLEDKNKISMPPDDIQGYGHAYLVSEAQILDWSDTLILLVYPSRFRKLGIWPTKPKGFVEAIEAYSTELKRVAEELLGFLSLLMGINKGSLLKLHKELLQALRVNYYTLCHKPDKVQGVSPNSDTSTITILMQDDDVTGLQIRHQEGRVPVEPVPNALVVNIGDVIEILSNGKHKSIEYRAVTNESKTRLSYATFFLPRDDVEIEPLGQMIESQGSLPIYKKVKYGDCEAVHADET</sequence>
<evidence type="ECO:0000256" key="3">
    <source>
        <dbReference type="ARBA" id="ARBA00022896"/>
    </source>
</evidence>
<dbReference type="AlphaFoldDB" id="A0AA88DQC0"/>
<gene>
    <name evidence="7" type="ORF">TIFTF001_028656</name>
</gene>
<protein>
    <recommendedName>
        <fullName evidence="6">Fe2OG dioxygenase domain-containing protein</fullName>
    </recommendedName>
</protein>
<keyword evidence="5" id="KW-0560">Oxidoreductase</keyword>
<evidence type="ECO:0000256" key="5">
    <source>
        <dbReference type="RuleBase" id="RU003682"/>
    </source>
</evidence>
<evidence type="ECO:0000313" key="8">
    <source>
        <dbReference type="Proteomes" id="UP001187192"/>
    </source>
</evidence>
<keyword evidence="3" id="KW-0847">Vitamin C</keyword>
<dbReference type="SUPFAM" id="SSF51197">
    <property type="entry name" value="Clavaminate synthase-like"/>
    <property type="match status" value="1"/>
</dbReference>
<dbReference type="PROSITE" id="PS51471">
    <property type="entry name" value="FE2OG_OXY"/>
    <property type="match status" value="1"/>
</dbReference>
<keyword evidence="8" id="KW-1185">Reference proteome</keyword>
<accession>A0AA88DQC0</accession>
<dbReference type="GO" id="GO:0031418">
    <property type="term" value="F:L-ascorbic acid binding"/>
    <property type="evidence" value="ECO:0007669"/>
    <property type="project" value="UniProtKB-KW"/>
</dbReference>
<keyword evidence="2 5" id="KW-0479">Metal-binding</keyword>
<comment type="similarity">
    <text evidence="1 5">Belongs to the iron/ascorbate-dependent oxidoreductase family.</text>
</comment>
<dbReference type="EMBL" id="BTGU01000088">
    <property type="protein sequence ID" value="GMN59561.1"/>
    <property type="molecule type" value="Genomic_DNA"/>
</dbReference>
<dbReference type="Pfam" id="PF14226">
    <property type="entry name" value="DIOX_N"/>
    <property type="match status" value="1"/>
</dbReference>
<dbReference type="GO" id="GO:0046872">
    <property type="term" value="F:metal ion binding"/>
    <property type="evidence" value="ECO:0007669"/>
    <property type="project" value="UniProtKB-KW"/>
</dbReference>
<dbReference type="InterPro" id="IPR027443">
    <property type="entry name" value="IPNS-like_sf"/>
</dbReference>
<dbReference type="InterPro" id="IPR050295">
    <property type="entry name" value="Plant_2OG-oxidoreductases"/>
</dbReference>
<dbReference type="InterPro" id="IPR026992">
    <property type="entry name" value="DIOX_N"/>
</dbReference>
<feature type="domain" description="Fe2OG dioxygenase" evidence="6">
    <location>
        <begin position="184"/>
        <end position="285"/>
    </location>
</feature>
<proteinExistence type="inferred from homology"/>
<evidence type="ECO:0000313" key="7">
    <source>
        <dbReference type="EMBL" id="GMN59561.1"/>
    </source>
</evidence>